<comment type="caution">
    <text evidence="4">The sequence shown here is derived from an EMBL/GenBank/DDBJ whole genome shotgun (WGS) entry which is preliminary data.</text>
</comment>
<dbReference type="EMBL" id="NAJQ01001309">
    <property type="protein sequence ID" value="TKA60923.1"/>
    <property type="molecule type" value="Genomic_DNA"/>
</dbReference>
<accession>A0A4U0WEZ6</accession>
<protein>
    <recommendedName>
        <fullName evidence="3">Glycoside hydrolase 35 catalytic domain-containing protein</fullName>
    </recommendedName>
</protein>
<dbReference type="Gene3D" id="3.20.20.80">
    <property type="entry name" value="Glycosidases"/>
    <property type="match status" value="1"/>
</dbReference>
<name>A0A4U0WEZ6_9PEZI</name>
<dbReference type="GO" id="GO:0005975">
    <property type="term" value="P:carbohydrate metabolic process"/>
    <property type="evidence" value="ECO:0007669"/>
    <property type="project" value="InterPro"/>
</dbReference>
<dbReference type="STRING" id="329884.A0A4U0WEZ6"/>
<keyword evidence="2" id="KW-0732">Signal</keyword>
<dbReference type="InterPro" id="IPR001944">
    <property type="entry name" value="Glycoside_Hdrlase_35"/>
</dbReference>
<evidence type="ECO:0000256" key="2">
    <source>
        <dbReference type="SAM" id="SignalP"/>
    </source>
</evidence>
<dbReference type="Proteomes" id="UP000309340">
    <property type="component" value="Unassembled WGS sequence"/>
</dbReference>
<dbReference type="GO" id="GO:0004553">
    <property type="term" value="F:hydrolase activity, hydrolyzing O-glycosyl compounds"/>
    <property type="evidence" value="ECO:0007669"/>
    <property type="project" value="InterPro"/>
</dbReference>
<evidence type="ECO:0000313" key="4">
    <source>
        <dbReference type="EMBL" id="TKA60923.1"/>
    </source>
</evidence>
<gene>
    <name evidence="4" type="ORF">B0A55_11895</name>
</gene>
<feature type="non-terminal residue" evidence="4">
    <location>
        <position position="212"/>
    </location>
</feature>
<dbReference type="InterPro" id="IPR031330">
    <property type="entry name" value="Gly_Hdrlase_35_cat"/>
</dbReference>
<keyword evidence="5" id="KW-1185">Reference proteome</keyword>
<proteinExistence type="inferred from homology"/>
<feature type="signal peptide" evidence="2">
    <location>
        <begin position="1"/>
        <end position="23"/>
    </location>
</feature>
<dbReference type="OrthoDB" id="1657402at2759"/>
<comment type="similarity">
    <text evidence="1">Belongs to the glycosyl hydrolase 35 family.</text>
</comment>
<feature type="chain" id="PRO_5020440566" description="Glycoside hydrolase 35 catalytic domain-containing protein" evidence="2">
    <location>
        <begin position="24"/>
        <end position="212"/>
    </location>
</feature>
<organism evidence="4 5">
    <name type="scientific">Friedmanniomyces simplex</name>
    <dbReference type="NCBI Taxonomy" id="329884"/>
    <lineage>
        <taxon>Eukaryota</taxon>
        <taxon>Fungi</taxon>
        <taxon>Dikarya</taxon>
        <taxon>Ascomycota</taxon>
        <taxon>Pezizomycotina</taxon>
        <taxon>Dothideomycetes</taxon>
        <taxon>Dothideomycetidae</taxon>
        <taxon>Mycosphaerellales</taxon>
        <taxon>Teratosphaeriaceae</taxon>
        <taxon>Friedmanniomyces</taxon>
    </lineage>
</organism>
<dbReference type="InterPro" id="IPR017853">
    <property type="entry name" value="GH"/>
</dbReference>
<feature type="domain" description="Glycoside hydrolase 35 catalytic" evidence="3">
    <location>
        <begin position="32"/>
        <end position="204"/>
    </location>
</feature>
<evidence type="ECO:0000256" key="1">
    <source>
        <dbReference type="ARBA" id="ARBA00009809"/>
    </source>
</evidence>
<evidence type="ECO:0000259" key="3">
    <source>
        <dbReference type="Pfam" id="PF01301"/>
    </source>
</evidence>
<dbReference type="PANTHER" id="PTHR23421">
    <property type="entry name" value="BETA-GALACTOSIDASE RELATED"/>
    <property type="match status" value="1"/>
</dbReference>
<sequence>MFSAVHIYFALAALFATVPHVIAGSFTYNNESFLLNGEPYQIRGGQMDPQRIPRAYWSNRLALARGMGLNTVFSYPFWNELEPRQGHFDFSGMNDMAEWYRQVHDAGLQAVIRPGPYIDGEHEWGGLPAWLSEVPGMAVRQNNQPFLDAAKSYIEALANELNGSFIPQDGPILMVQIENEYGFCGSDHTYTNALKDIYTATFDTIFYTNDGG</sequence>
<dbReference type="Pfam" id="PF01301">
    <property type="entry name" value="Glyco_hydro_35"/>
    <property type="match status" value="1"/>
</dbReference>
<dbReference type="AlphaFoldDB" id="A0A4U0WEZ6"/>
<dbReference type="PRINTS" id="PR00742">
    <property type="entry name" value="GLHYDRLASE35"/>
</dbReference>
<dbReference type="SUPFAM" id="SSF51445">
    <property type="entry name" value="(Trans)glycosidases"/>
    <property type="match status" value="1"/>
</dbReference>
<reference evidence="4 5" key="1">
    <citation type="submission" date="2017-03" db="EMBL/GenBank/DDBJ databases">
        <title>Genomes of endolithic fungi from Antarctica.</title>
        <authorList>
            <person name="Coleine C."/>
            <person name="Masonjones S."/>
            <person name="Stajich J.E."/>
        </authorList>
    </citation>
    <scope>NUCLEOTIDE SEQUENCE [LARGE SCALE GENOMIC DNA]</scope>
    <source>
        <strain evidence="4 5">CCFEE 5184</strain>
    </source>
</reference>
<evidence type="ECO:0000313" key="5">
    <source>
        <dbReference type="Proteomes" id="UP000309340"/>
    </source>
</evidence>